<name>A0A6C0K2G1_9ZZZZ</name>
<protein>
    <recommendedName>
        <fullName evidence="1">Ribosomal RNA methyltransferase FtsJ domain-containing protein</fullName>
    </recommendedName>
</protein>
<dbReference type="Gene3D" id="3.40.50.12760">
    <property type="match status" value="1"/>
</dbReference>
<dbReference type="GO" id="GO:0004483">
    <property type="term" value="F:methyltransferase cap1 activity"/>
    <property type="evidence" value="ECO:0007669"/>
    <property type="project" value="TreeGrafter"/>
</dbReference>
<dbReference type="GO" id="GO:0005737">
    <property type="term" value="C:cytoplasm"/>
    <property type="evidence" value="ECO:0007669"/>
    <property type="project" value="TreeGrafter"/>
</dbReference>
<feature type="domain" description="Ribosomal RNA methyltransferase FtsJ" evidence="1">
    <location>
        <begin position="99"/>
        <end position="302"/>
    </location>
</feature>
<accession>A0A6C0K2G1</accession>
<dbReference type="InterPro" id="IPR029063">
    <property type="entry name" value="SAM-dependent_MTases_sf"/>
</dbReference>
<dbReference type="PANTHER" id="PTHR16121">
    <property type="entry name" value="CAP-SPECIFIC MRNA (NUCLEOSIDE-2'-O-)-METHYLTRANSFERASE 1-RELATED"/>
    <property type="match status" value="1"/>
</dbReference>
<dbReference type="GO" id="GO:0005634">
    <property type="term" value="C:nucleus"/>
    <property type="evidence" value="ECO:0007669"/>
    <property type="project" value="UniProtKB-ARBA"/>
</dbReference>
<dbReference type="Pfam" id="PF01728">
    <property type="entry name" value="FtsJ"/>
    <property type="match status" value="1"/>
</dbReference>
<dbReference type="GO" id="GO:0032259">
    <property type="term" value="P:methylation"/>
    <property type="evidence" value="ECO:0007669"/>
    <property type="project" value="InterPro"/>
</dbReference>
<sequence length="417" mass="47673">MEPWLRIAWYGRQKDAPYEPAVSDTSENTVILPAIWHHSFTPLQAVLHEHRKHINDYERSSGTSEWEYYKKIVNPYELVYTQKKYANFPDSICILNPLSRSYFKMIELLSVATFFEGLPRLTTKLTSAHVCEGPGGFIQGFLDACDRHRLPAISTAITLKPRQSNVPGWKRASQFLQKHRNVRIVYGSDGTGDLLNYQNQNDYIASCVPKANLFTGDGGFDFSTDYDSQEQTIFPLLLASVRTGFEVLRPGGLFILKFFDLYYAGTRDLVYFLSQHFIKWTLYKPAISRPCNPEIYFVGKQFCPPVPSTLAILRSWSAAACRQDAPMRLFPDPLPEPFLSSIESIVELAVKKQIVYLEKVFSLIQTKEKEESKILFMLRQHEQVSFKWCKAFSAPVYQARIHSIEASRIGLLSAAPP</sequence>
<dbReference type="EMBL" id="MN740778">
    <property type="protein sequence ID" value="QHU10980.1"/>
    <property type="molecule type" value="Genomic_DNA"/>
</dbReference>
<organism evidence="2">
    <name type="scientific">viral metagenome</name>
    <dbReference type="NCBI Taxonomy" id="1070528"/>
    <lineage>
        <taxon>unclassified sequences</taxon>
        <taxon>metagenomes</taxon>
        <taxon>organismal metagenomes</taxon>
    </lineage>
</organism>
<dbReference type="AlphaFoldDB" id="A0A6C0K2G1"/>
<evidence type="ECO:0000259" key="1">
    <source>
        <dbReference type="Pfam" id="PF01728"/>
    </source>
</evidence>
<evidence type="ECO:0000313" key="2">
    <source>
        <dbReference type="EMBL" id="QHU10980.1"/>
    </source>
</evidence>
<dbReference type="SUPFAM" id="SSF53335">
    <property type="entry name" value="S-adenosyl-L-methionine-dependent methyltransferases"/>
    <property type="match status" value="1"/>
</dbReference>
<dbReference type="InterPro" id="IPR050851">
    <property type="entry name" value="mRNA_Cap_2O-Ribose_MeTrfase"/>
</dbReference>
<reference evidence="2" key="1">
    <citation type="journal article" date="2020" name="Nature">
        <title>Giant virus diversity and host interactions through global metagenomics.</title>
        <authorList>
            <person name="Schulz F."/>
            <person name="Roux S."/>
            <person name="Paez-Espino D."/>
            <person name="Jungbluth S."/>
            <person name="Walsh D.A."/>
            <person name="Denef V.J."/>
            <person name="McMahon K.D."/>
            <person name="Konstantinidis K.T."/>
            <person name="Eloe-Fadrosh E.A."/>
            <person name="Kyrpides N.C."/>
            <person name="Woyke T."/>
        </authorList>
    </citation>
    <scope>NUCLEOTIDE SEQUENCE</scope>
    <source>
        <strain evidence="2">GVMAG-S-1101165-84</strain>
    </source>
</reference>
<proteinExistence type="predicted"/>
<dbReference type="GO" id="GO:0006370">
    <property type="term" value="P:7-methylguanosine mRNA capping"/>
    <property type="evidence" value="ECO:0007669"/>
    <property type="project" value="TreeGrafter"/>
</dbReference>
<dbReference type="InterPro" id="IPR002877">
    <property type="entry name" value="RNA_MeTrfase_FtsJ_dom"/>
</dbReference>
<dbReference type="PANTHER" id="PTHR16121:SF0">
    <property type="entry name" value="CAP-SPECIFIC MRNA (NUCLEOSIDE-2'-O-)-METHYLTRANSFERASE 1"/>
    <property type="match status" value="1"/>
</dbReference>